<evidence type="ECO:0000256" key="1">
    <source>
        <dbReference type="SAM" id="Phobius"/>
    </source>
</evidence>
<name>A0ABD6AH25_9EURY</name>
<gene>
    <name evidence="2" type="ORF">ACFQMF_03210</name>
</gene>
<protein>
    <recommendedName>
        <fullName evidence="4">DUF4345 domain-containing protein</fullName>
    </recommendedName>
</protein>
<dbReference type="EMBL" id="JBHTBL010000002">
    <property type="protein sequence ID" value="MFC7323586.1"/>
    <property type="molecule type" value="Genomic_DNA"/>
</dbReference>
<evidence type="ECO:0000313" key="3">
    <source>
        <dbReference type="Proteomes" id="UP001596545"/>
    </source>
</evidence>
<keyword evidence="3" id="KW-1185">Reference proteome</keyword>
<evidence type="ECO:0008006" key="4">
    <source>
        <dbReference type="Google" id="ProtNLM"/>
    </source>
</evidence>
<feature type="transmembrane region" description="Helical" evidence="1">
    <location>
        <begin position="28"/>
        <end position="54"/>
    </location>
</feature>
<sequence>MAVAVAVTHRLPPLIVGSSIPNPSPESVALYAVGGRFVSFVLIYGLLLGVTVAVGRRGSTEGDGATVLATGVVAAVAYLGASAALLFVLDPRPVLVNAVAGVGSAVGVGVRLAVVAFAGLALSERV</sequence>
<keyword evidence="1" id="KW-0472">Membrane</keyword>
<organism evidence="2 3">
    <name type="scientific">Halorubrum rutilum</name>
    <dbReference type="NCBI Taxonomy" id="1364933"/>
    <lineage>
        <taxon>Archaea</taxon>
        <taxon>Methanobacteriati</taxon>
        <taxon>Methanobacteriota</taxon>
        <taxon>Stenosarchaea group</taxon>
        <taxon>Halobacteria</taxon>
        <taxon>Halobacteriales</taxon>
        <taxon>Haloferacaceae</taxon>
        <taxon>Halorubrum</taxon>
    </lineage>
</organism>
<proteinExistence type="predicted"/>
<dbReference type="RefSeq" id="WP_256407738.1">
    <property type="nucleotide sequence ID" value="NZ_JANHDN010000001.1"/>
</dbReference>
<evidence type="ECO:0000313" key="2">
    <source>
        <dbReference type="EMBL" id="MFC7323586.1"/>
    </source>
</evidence>
<dbReference type="AlphaFoldDB" id="A0ABD6AH25"/>
<accession>A0ABD6AH25</accession>
<keyword evidence="1" id="KW-0812">Transmembrane</keyword>
<feature type="transmembrane region" description="Helical" evidence="1">
    <location>
        <begin position="66"/>
        <end position="89"/>
    </location>
</feature>
<comment type="caution">
    <text evidence="2">The sequence shown here is derived from an EMBL/GenBank/DDBJ whole genome shotgun (WGS) entry which is preliminary data.</text>
</comment>
<feature type="transmembrane region" description="Helical" evidence="1">
    <location>
        <begin position="95"/>
        <end position="122"/>
    </location>
</feature>
<keyword evidence="1" id="KW-1133">Transmembrane helix</keyword>
<dbReference type="Proteomes" id="UP001596545">
    <property type="component" value="Unassembled WGS sequence"/>
</dbReference>
<reference evidence="2 3" key="1">
    <citation type="journal article" date="2019" name="Int. J. Syst. Evol. Microbiol.">
        <title>The Global Catalogue of Microorganisms (GCM) 10K type strain sequencing project: providing services to taxonomists for standard genome sequencing and annotation.</title>
        <authorList>
            <consortium name="The Broad Institute Genomics Platform"/>
            <consortium name="The Broad Institute Genome Sequencing Center for Infectious Disease"/>
            <person name="Wu L."/>
            <person name="Ma J."/>
        </authorList>
    </citation>
    <scope>NUCLEOTIDE SEQUENCE [LARGE SCALE GENOMIC DNA]</scope>
    <source>
        <strain evidence="2 3">CGMCC 1.12554</strain>
    </source>
</reference>